<dbReference type="Gene3D" id="1.10.1870.10">
    <property type="entry name" value="Domain 3, Saccharopine reductase"/>
    <property type="match status" value="1"/>
</dbReference>
<proteinExistence type="predicted"/>
<keyword evidence="1" id="KW-0521">NADP</keyword>
<dbReference type="Pfam" id="PF16653">
    <property type="entry name" value="Sacchrp_dh_C"/>
    <property type="match status" value="1"/>
</dbReference>
<gene>
    <name evidence="5" type="ORF">SARC_10631</name>
</gene>
<evidence type="ECO:0000313" key="6">
    <source>
        <dbReference type="Proteomes" id="UP000054560"/>
    </source>
</evidence>
<dbReference type="InterPro" id="IPR005097">
    <property type="entry name" value="Sacchrp_dh_NADP-bd"/>
</dbReference>
<dbReference type="SUPFAM" id="SSF51735">
    <property type="entry name" value="NAD(P)-binding Rossmann-fold domains"/>
    <property type="match status" value="1"/>
</dbReference>
<dbReference type="GO" id="GO:0004753">
    <property type="term" value="F:saccharopine dehydrogenase activity"/>
    <property type="evidence" value="ECO:0007669"/>
    <property type="project" value="TreeGrafter"/>
</dbReference>
<evidence type="ECO:0000313" key="5">
    <source>
        <dbReference type="EMBL" id="KNC76895.1"/>
    </source>
</evidence>
<dbReference type="Gene3D" id="3.40.50.720">
    <property type="entry name" value="NAD(P)-binding Rossmann-like Domain"/>
    <property type="match status" value="1"/>
</dbReference>
<reference evidence="5 6" key="1">
    <citation type="submission" date="2011-02" db="EMBL/GenBank/DDBJ databases">
        <title>The Genome Sequence of Sphaeroforma arctica JP610.</title>
        <authorList>
            <consortium name="The Broad Institute Genome Sequencing Platform"/>
            <person name="Russ C."/>
            <person name="Cuomo C."/>
            <person name="Young S.K."/>
            <person name="Zeng Q."/>
            <person name="Gargeya S."/>
            <person name="Alvarado L."/>
            <person name="Berlin A."/>
            <person name="Chapman S.B."/>
            <person name="Chen Z."/>
            <person name="Freedman E."/>
            <person name="Gellesch M."/>
            <person name="Goldberg J."/>
            <person name="Griggs A."/>
            <person name="Gujja S."/>
            <person name="Heilman E."/>
            <person name="Heiman D."/>
            <person name="Howarth C."/>
            <person name="Mehta T."/>
            <person name="Neiman D."/>
            <person name="Pearson M."/>
            <person name="Roberts A."/>
            <person name="Saif S."/>
            <person name="Shea T."/>
            <person name="Shenoy N."/>
            <person name="Sisk P."/>
            <person name="Stolte C."/>
            <person name="Sykes S."/>
            <person name="White J."/>
            <person name="Yandava C."/>
            <person name="Burger G."/>
            <person name="Gray M.W."/>
            <person name="Holland P.W.H."/>
            <person name="King N."/>
            <person name="Lang F.B.F."/>
            <person name="Roger A.J."/>
            <person name="Ruiz-Trillo I."/>
            <person name="Haas B."/>
            <person name="Nusbaum C."/>
            <person name="Birren B."/>
        </authorList>
    </citation>
    <scope>NUCLEOTIDE SEQUENCE [LARGE SCALE GENOMIC DNA]</scope>
    <source>
        <strain evidence="5 6">JP610</strain>
    </source>
</reference>
<dbReference type="eggNOG" id="KOG0172">
    <property type="taxonomic scope" value="Eukaryota"/>
</dbReference>
<dbReference type="InterPro" id="IPR036291">
    <property type="entry name" value="NAD(P)-bd_dom_sf"/>
</dbReference>
<dbReference type="FunFam" id="3.40.50.720:FF:000072">
    <property type="entry name" value="Saccharopine dehydrogenase [NADP(+), L-glutamate-forming]"/>
    <property type="match status" value="1"/>
</dbReference>
<dbReference type="STRING" id="667725.A0A0L0FJE9"/>
<dbReference type="InterPro" id="IPR032095">
    <property type="entry name" value="Sacchrp_dh-like_C"/>
</dbReference>
<dbReference type="GeneID" id="25911135"/>
<dbReference type="SUPFAM" id="SSF55347">
    <property type="entry name" value="Glyceraldehyde-3-phosphate dehydrogenase-like, C-terminal domain"/>
    <property type="match status" value="1"/>
</dbReference>
<dbReference type="Pfam" id="PF03435">
    <property type="entry name" value="Sacchrp_dh_NADP"/>
    <property type="match status" value="1"/>
</dbReference>
<dbReference type="PANTHER" id="PTHR11133">
    <property type="entry name" value="SACCHAROPINE DEHYDROGENASE"/>
    <property type="match status" value="1"/>
</dbReference>
<evidence type="ECO:0000256" key="1">
    <source>
        <dbReference type="ARBA" id="ARBA00022857"/>
    </source>
</evidence>
<accession>A0A0L0FJE9</accession>
<dbReference type="PANTHER" id="PTHR11133:SF22">
    <property type="entry name" value="ALPHA-AMINOADIPIC SEMIALDEHYDE SYNTHASE, MITOCHONDRIAL"/>
    <property type="match status" value="1"/>
</dbReference>
<dbReference type="GO" id="GO:0019878">
    <property type="term" value="P:lysine biosynthetic process via aminoadipic acid"/>
    <property type="evidence" value="ECO:0007669"/>
    <property type="project" value="TreeGrafter"/>
</dbReference>
<dbReference type="EMBL" id="KQ242926">
    <property type="protein sequence ID" value="KNC76895.1"/>
    <property type="molecule type" value="Genomic_DNA"/>
</dbReference>
<name>A0A0L0FJE9_9EUKA</name>
<organism evidence="5 6">
    <name type="scientific">Sphaeroforma arctica JP610</name>
    <dbReference type="NCBI Taxonomy" id="667725"/>
    <lineage>
        <taxon>Eukaryota</taxon>
        <taxon>Ichthyosporea</taxon>
        <taxon>Ichthyophonida</taxon>
        <taxon>Sphaeroforma</taxon>
    </lineage>
</organism>
<keyword evidence="6" id="KW-1185">Reference proteome</keyword>
<dbReference type="RefSeq" id="XP_014150797.1">
    <property type="nucleotide sequence ID" value="XM_014295322.1"/>
</dbReference>
<dbReference type="GO" id="GO:0005737">
    <property type="term" value="C:cytoplasm"/>
    <property type="evidence" value="ECO:0007669"/>
    <property type="project" value="TreeGrafter"/>
</dbReference>
<keyword evidence="2" id="KW-0560">Oxidoreductase</keyword>
<dbReference type="Gene3D" id="3.30.360.10">
    <property type="entry name" value="Dihydrodipicolinate Reductase, domain 2"/>
    <property type="match status" value="1"/>
</dbReference>
<evidence type="ECO:0000256" key="2">
    <source>
        <dbReference type="ARBA" id="ARBA00023002"/>
    </source>
</evidence>
<dbReference type="AlphaFoldDB" id="A0A0L0FJE9"/>
<protein>
    <submittedName>
        <fullName evidence="5">Saccharopine dehydrogenase</fullName>
    </submittedName>
</protein>
<evidence type="ECO:0000259" key="3">
    <source>
        <dbReference type="Pfam" id="PF03435"/>
    </source>
</evidence>
<feature type="domain" description="Saccharopine dehydrogenase NADP binding" evidence="3">
    <location>
        <begin position="4"/>
        <end position="120"/>
    </location>
</feature>
<feature type="domain" description="Saccharopine dehydrogenase-like C-terminal" evidence="4">
    <location>
        <begin position="124"/>
        <end position="442"/>
    </location>
</feature>
<evidence type="ECO:0000259" key="4">
    <source>
        <dbReference type="Pfam" id="PF16653"/>
    </source>
</evidence>
<dbReference type="FunFam" id="3.30.360.10:FF:000008">
    <property type="entry name" value="Alpha-aminoadipic semialdehyde synthase, mitochondrial"/>
    <property type="match status" value="1"/>
</dbReference>
<dbReference type="Proteomes" id="UP000054560">
    <property type="component" value="Unassembled WGS sequence"/>
</dbReference>
<dbReference type="InterPro" id="IPR051168">
    <property type="entry name" value="AASS"/>
</dbReference>
<dbReference type="OrthoDB" id="10059875at2759"/>
<sequence length="450" mass="49235">MPKILLFGAGLVAAPCVEYCLRRKENTMVIATRTIAKGESLAKEYGDRVSCATVDVESDESIDNLMKDCDIAISLVPYIHHANIIKSAVKFKKNFVSTSYVSPAMEAFHDAAVEAGVTVMNEIGVDPGVDHLYAMKVIDEVHAKGGKVKSFISYCGGLPAPENSDNPLGYKFSWSPRGVLLAVRNAARFKQDGKIVDIAGPDLLRLGAKRIYTNPGYATYGYPNRDSSFYDTRYGMPECDTCLRGSLRFEGNVEIVQAFADCGLLSLDEVDFLASSAPAVSCAEAMAKLLNCADAEEDTLKAAVAAKANLPKDLQRRVLNGFKWFGLFSKTEMADRKGTYLDMLCGTMEEKLQLKDDERDMIFLQHEFGIEWADGKKEERTSTLIEYGTPGGFTAMARLVGMPCGVAVQMILDGKITKKGVFAPLTKDIYGPLIEVLEKEEGVVVKDTIL</sequence>